<sequence length="448" mass="50886">MLDINLFRVEKGGNPDLVRESQRRRFADEGVVDEIIELDEAWRKSRFEQDSFRRELNKLSKEVGLKKRAREDASELIAQTVEVKKTIAEAEKVTAELEEERDALLRSLGNLVHESVPTSKNEDENLVVRTWGEPALPNGPKKNHVDLLHMIDGVEYERGTSVAGNRGYFLKGCGVQLNIALIHYGLNFLVQRGYTPLQTPYFMEKEAMSKVAQLEQFDEELYTVGGKGVTEKYMIATSEQPIAAYHVDDWVDPRTLPRKYVGYSTCFRKEAGSHGRDTLGIFRVHQFEKIEQFCLTSPDDNESWNAHEDMIKASEEFHQSLGIPYRVVSIVSGALNKAAAKKLDLEGWYPAGSAYRELVSCSNCTDYQSRRLQTRFGTNKRGVQGEKRFVHMLNSTLCATTRVICAILENNQTDEGVIIPEPLRAYMGGKELMEFSRAPPNLRDPNKK</sequence>
<dbReference type="InterPro" id="IPR010978">
    <property type="entry name" value="tRNA-bd_arm"/>
</dbReference>
<feature type="coiled-coil region" evidence="11">
    <location>
        <begin position="80"/>
        <end position="107"/>
    </location>
</feature>
<gene>
    <name evidence="13" type="ORF">NDN08_005822</name>
</gene>
<dbReference type="FunFam" id="1.10.287.40:FF:000002">
    <property type="entry name" value="Serine--tRNA ligase, cytoplasmic"/>
    <property type="match status" value="1"/>
</dbReference>
<evidence type="ECO:0000256" key="6">
    <source>
        <dbReference type="ARBA" id="ARBA00022917"/>
    </source>
</evidence>
<feature type="binding site" evidence="10">
    <location>
        <begin position="284"/>
        <end position="287"/>
    </location>
    <ligand>
        <name>ATP</name>
        <dbReference type="ChEBI" id="CHEBI:30616"/>
    </ligand>
</feature>
<name>A0AAV8V4U5_9RHOD</name>
<accession>A0AAV8V4U5</accession>
<dbReference type="InterPro" id="IPR015866">
    <property type="entry name" value="Ser-tRNA-synth_1_N"/>
</dbReference>
<dbReference type="AlphaFoldDB" id="A0AAV8V4U5"/>
<proteinExistence type="inferred from homology"/>
<organism evidence="13 14">
    <name type="scientific">Rhodosorus marinus</name>
    <dbReference type="NCBI Taxonomy" id="101924"/>
    <lineage>
        <taxon>Eukaryota</taxon>
        <taxon>Rhodophyta</taxon>
        <taxon>Stylonematophyceae</taxon>
        <taxon>Stylonematales</taxon>
        <taxon>Stylonemataceae</taxon>
        <taxon>Rhodosorus</taxon>
    </lineage>
</organism>
<feature type="binding site" evidence="9">
    <location>
        <position position="394"/>
    </location>
    <ligand>
        <name>L-serine</name>
        <dbReference type="ChEBI" id="CHEBI:33384"/>
    </ligand>
</feature>
<dbReference type="Pfam" id="PF02403">
    <property type="entry name" value="Seryl_tRNA_N"/>
    <property type="match status" value="1"/>
</dbReference>
<dbReference type="InterPro" id="IPR042103">
    <property type="entry name" value="SerRS_1_N_sf"/>
</dbReference>
<dbReference type="SUPFAM" id="SSF46589">
    <property type="entry name" value="tRNA-binding arm"/>
    <property type="match status" value="1"/>
</dbReference>
<protein>
    <recommendedName>
        <fullName evidence="2">serine--tRNA ligase</fullName>
        <ecNumber evidence="2">6.1.1.11</ecNumber>
    </recommendedName>
    <alternativeName>
        <fullName evidence="8">Seryl-tRNA synthetase</fullName>
    </alternativeName>
</protein>
<feature type="binding site" evidence="9">
    <location>
        <position position="268"/>
    </location>
    <ligand>
        <name>L-serine</name>
        <dbReference type="ChEBI" id="CHEBI:33384"/>
    </ligand>
</feature>
<keyword evidence="4" id="KW-0547">Nucleotide-binding</keyword>
<dbReference type="PIRSF" id="PIRSF001529">
    <property type="entry name" value="Ser-tRNA-synth_IIa"/>
    <property type="match status" value="1"/>
</dbReference>
<feature type="site" description="Important for serine binding" evidence="9">
    <location>
        <position position="396"/>
    </location>
</feature>
<evidence type="ECO:0000256" key="10">
    <source>
        <dbReference type="PIRSR" id="PIRSR001529-2"/>
    </source>
</evidence>
<feature type="binding site" evidence="10">
    <location>
        <begin position="357"/>
        <end position="360"/>
    </location>
    <ligand>
        <name>ATP</name>
        <dbReference type="ChEBI" id="CHEBI:30616"/>
    </ligand>
</feature>
<evidence type="ECO:0000256" key="4">
    <source>
        <dbReference type="ARBA" id="ARBA00022741"/>
    </source>
</evidence>
<keyword evidence="5 10" id="KW-0067">ATP-binding</keyword>
<evidence type="ECO:0000313" key="13">
    <source>
        <dbReference type="EMBL" id="KAJ8909128.1"/>
    </source>
</evidence>
<dbReference type="InterPro" id="IPR006195">
    <property type="entry name" value="aa-tRNA-synth_II"/>
</dbReference>
<dbReference type="CDD" id="cd00770">
    <property type="entry name" value="SerRS_core"/>
    <property type="match status" value="1"/>
</dbReference>
<comment type="similarity">
    <text evidence="1">Belongs to the class-II aminoacyl-tRNA synthetase family. Type-1 seryl-tRNA synthetase subfamily.</text>
</comment>
<dbReference type="Gene3D" id="3.30.930.10">
    <property type="entry name" value="Bira Bifunctional Protein, Domain 2"/>
    <property type="match status" value="1"/>
</dbReference>
<dbReference type="InterPro" id="IPR033729">
    <property type="entry name" value="SerRS_core"/>
</dbReference>
<dbReference type="PANTHER" id="PTHR11778">
    <property type="entry name" value="SERYL-TRNA SYNTHETASE"/>
    <property type="match status" value="1"/>
</dbReference>
<evidence type="ECO:0000256" key="1">
    <source>
        <dbReference type="ARBA" id="ARBA00010728"/>
    </source>
</evidence>
<evidence type="ECO:0000256" key="7">
    <source>
        <dbReference type="ARBA" id="ARBA00023146"/>
    </source>
</evidence>
<dbReference type="EMBL" id="JAMWBK010000001">
    <property type="protein sequence ID" value="KAJ8909128.1"/>
    <property type="molecule type" value="Genomic_DNA"/>
</dbReference>
<keyword evidence="6" id="KW-0648">Protein biosynthesis</keyword>
<dbReference type="PROSITE" id="PS50862">
    <property type="entry name" value="AA_TRNA_LIGASE_II"/>
    <property type="match status" value="1"/>
</dbReference>
<reference evidence="13 14" key="1">
    <citation type="journal article" date="2023" name="Nat. Commun.">
        <title>Origin of minicircular mitochondrial genomes in red algae.</title>
        <authorList>
            <person name="Lee Y."/>
            <person name="Cho C.H."/>
            <person name="Lee Y.M."/>
            <person name="Park S.I."/>
            <person name="Yang J.H."/>
            <person name="West J.A."/>
            <person name="Bhattacharya D."/>
            <person name="Yoon H.S."/>
        </authorList>
    </citation>
    <scope>NUCLEOTIDE SEQUENCE [LARGE SCALE GENOMIC DNA]</scope>
    <source>
        <strain evidence="13 14">CCMP1338</strain>
        <tissue evidence="13">Whole cell</tissue>
    </source>
</reference>
<feature type="binding site" evidence="9">
    <location>
        <position position="291"/>
    </location>
    <ligand>
        <name>L-serine</name>
        <dbReference type="ChEBI" id="CHEBI:33384"/>
    </ligand>
</feature>
<evidence type="ECO:0000256" key="2">
    <source>
        <dbReference type="ARBA" id="ARBA00012840"/>
    </source>
</evidence>
<dbReference type="InterPro" id="IPR002317">
    <property type="entry name" value="Ser-tRNA-ligase_type_1"/>
</dbReference>
<dbReference type="Pfam" id="PF00587">
    <property type="entry name" value="tRNA-synt_2b"/>
    <property type="match status" value="1"/>
</dbReference>
<dbReference type="Gene3D" id="1.10.287.40">
    <property type="entry name" value="Serine-tRNA synthetase, tRNA binding domain"/>
    <property type="match status" value="1"/>
</dbReference>
<dbReference type="GO" id="GO:0006434">
    <property type="term" value="P:seryl-tRNA aminoacylation"/>
    <property type="evidence" value="ECO:0007669"/>
    <property type="project" value="InterPro"/>
</dbReference>
<keyword evidence="7" id="KW-0030">Aminoacyl-tRNA synthetase</keyword>
<keyword evidence="3" id="KW-0436">Ligase</keyword>
<feature type="binding site" evidence="10">
    <location>
        <begin position="268"/>
        <end position="270"/>
    </location>
    <ligand>
        <name>ATP</name>
        <dbReference type="ChEBI" id="CHEBI:30616"/>
    </ligand>
</feature>
<evidence type="ECO:0000256" key="8">
    <source>
        <dbReference type="ARBA" id="ARBA00031113"/>
    </source>
</evidence>
<evidence type="ECO:0000313" key="14">
    <source>
        <dbReference type="Proteomes" id="UP001157974"/>
    </source>
</evidence>
<dbReference type="GO" id="GO:0004828">
    <property type="term" value="F:serine-tRNA ligase activity"/>
    <property type="evidence" value="ECO:0007669"/>
    <property type="project" value="UniProtKB-EC"/>
</dbReference>
<evidence type="ECO:0000259" key="12">
    <source>
        <dbReference type="PROSITE" id="PS50862"/>
    </source>
</evidence>
<dbReference type="Proteomes" id="UP001157974">
    <property type="component" value="Unassembled WGS sequence"/>
</dbReference>
<dbReference type="InterPro" id="IPR045864">
    <property type="entry name" value="aa-tRNA-synth_II/BPL/LPL"/>
</dbReference>
<dbReference type="GO" id="GO:0005524">
    <property type="term" value="F:ATP binding"/>
    <property type="evidence" value="ECO:0007669"/>
    <property type="project" value="UniProtKB-KW"/>
</dbReference>
<keyword evidence="11" id="KW-0175">Coiled coil</keyword>
<dbReference type="PRINTS" id="PR00981">
    <property type="entry name" value="TRNASYNTHSER"/>
</dbReference>
<feature type="binding site" evidence="9">
    <location>
        <position position="237"/>
    </location>
    <ligand>
        <name>L-serine</name>
        <dbReference type="ChEBI" id="CHEBI:33384"/>
    </ligand>
</feature>
<evidence type="ECO:0000256" key="3">
    <source>
        <dbReference type="ARBA" id="ARBA00022598"/>
    </source>
</evidence>
<dbReference type="SUPFAM" id="SSF55681">
    <property type="entry name" value="Class II aaRS and biotin synthetases"/>
    <property type="match status" value="1"/>
</dbReference>
<evidence type="ECO:0000256" key="11">
    <source>
        <dbReference type="SAM" id="Coils"/>
    </source>
</evidence>
<keyword evidence="14" id="KW-1185">Reference proteome</keyword>
<dbReference type="EC" id="6.1.1.11" evidence="2"/>
<dbReference type="FunFam" id="3.30.930.10:FF:000026">
    <property type="entry name" value="Seryl-tRNA synthetase, cytoplasmic"/>
    <property type="match status" value="1"/>
</dbReference>
<dbReference type="NCBIfam" id="TIGR00414">
    <property type="entry name" value="serS"/>
    <property type="match status" value="1"/>
</dbReference>
<evidence type="ECO:0000256" key="9">
    <source>
        <dbReference type="PIRSR" id="PIRSR001529-1"/>
    </source>
</evidence>
<evidence type="ECO:0000256" key="5">
    <source>
        <dbReference type="ARBA" id="ARBA00022840"/>
    </source>
</evidence>
<comment type="caution">
    <text evidence="13">The sequence shown here is derived from an EMBL/GenBank/DDBJ whole genome shotgun (WGS) entry which is preliminary data.</text>
</comment>
<feature type="domain" description="Aminoacyl-transfer RNA synthetases class-II family profile" evidence="12">
    <location>
        <begin position="187"/>
        <end position="420"/>
    </location>
</feature>
<dbReference type="InterPro" id="IPR002314">
    <property type="entry name" value="aa-tRNA-synt_IIb"/>
</dbReference>